<dbReference type="InterPro" id="IPR023395">
    <property type="entry name" value="MCP_dom_sf"/>
</dbReference>
<feature type="repeat" description="Solcar" evidence="9">
    <location>
        <begin position="124"/>
        <end position="205"/>
    </location>
</feature>
<comment type="similarity">
    <text evidence="2 10">Belongs to the mitochondrial carrier (TC 2.A.29) family.</text>
</comment>
<evidence type="ECO:0000256" key="2">
    <source>
        <dbReference type="ARBA" id="ARBA00006375"/>
    </source>
</evidence>
<evidence type="ECO:0000313" key="11">
    <source>
        <dbReference type="EMBL" id="VVC38516.1"/>
    </source>
</evidence>
<comment type="subcellular location">
    <subcellularLocation>
        <location evidence="1">Mitochondrion membrane</location>
        <topology evidence="1">Multi-pass membrane protein</topology>
    </subcellularLocation>
</comment>
<evidence type="ECO:0000256" key="4">
    <source>
        <dbReference type="ARBA" id="ARBA00022692"/>
    </source>
</evidence>
<keyword evidence="7" id="KW-0496">Mitochondrion</keyword>
<dbReference type="GO" id="GO:0031966">
    <property type="term" value="C:mitochondrial membrane"/>
    <property type="evidence" value="ECO:0007669"/>
    <property type="project" value="UniProtKB-SubCell"/>
</dbReference>
<keyword evidence="4 9" id="KW-0812">Transmembrane</keyword>
<dbReference type="PANTHER" id="PTHR45624">
    <property type="entry name" value="MITOCHONDRIAL BASIC AMINO ACIDS TRANSPORTER-RELATED"/>
    <property type="match status" value="1"/>
</dbReference>
<proteinExistence type="inferred from homology"/>
<dbReference type="Proteomes" id="UP000325440">
    <property type="component" value="Unassembled WGS sequence"/>
</dbReference>
<dbReference type="SUPFAM" id="SSF103506">
    <property type="entry name" value="Mitochondrial carrier"/>
    <property type="match status" value="1"/>
</dbReference>
<evidence type="ECO:0000256" key="7">
    <source>
        <dbReference type="ARBA" id="ARBA00023128"/>
    </source>
</evidence>
<dbReference type="Gene3D" id="1.50.40.10">
    <property type="entry name" value="Mitochondrial carrier domain"/>
    <property type="match status" value="1"/>
</dbReference>
<evidence type="ECO:0000256" key="9">
    <source>
        <dbReference type="PROSITE-ProRule" id="PRU00282"/>
    </source>
</evidence>
<evidence type="ECO:0000256" key="1">
    <source>
        <dbReference type="ARBA" id="ARBA00004225"/>
    </source>
</evidence>
<keyword evidence="6" id="KW-1133">Transmembrane helix</keyword>
<dbReference type="InterPro" id="IPR018108">
    <property type="entry name" value="MCP_transmembrane"/>
</dbReference>
<dbReference type="GO" id="GO:1990575">
    <property type="term" value="P:mitochondrial L-ornithine transmembrane transport"/>
    <property type="evidence" value="ECO:0007669"/>
    <property type="project" value="TreeGrafter"/>
</dbReference>
<organism evidence="11 12">
    <name type="scientific">Cinara cedri</name>
    <dbReference type="NCBI Taxonomy" id="506608"/>
    <lineage>
        <taxon>Eukaryota</taxon>
        <taxon>Metazoa</taxon>
        <taxon>Ecdysozoa</taxon>
        <taxon>Arthropoda</taxon>
        <taxon>Hexapoda</taxon>
        <taxon>Insecta</taxon>
        <taxon>Pterygota</taxon>
        <taxon>Neoptera</taxon>
        <taxon>Paraneoptera</taxon>
        <taxon>Hemiptera</taxon>
        <taxon>Sternorrhyncha</taxon>
        <taxon>Aphidomorpha</taxon>
        <taxon>Aphidoidea</taxon>
        <taxon>Aphididae</taxon>
        <taxon>Lachninae</taxon>
        <taxon>Cinara</taxon>
    </lineage>
</organism>
<dbReference type="AlphaFoldDB" id="A0A5E4N5T7"/>
<sequence>MIGGINMLAGVNTGIFKVFSVGNAVRFFSKKTEPSKLTSPLKSIINQYKTGSIRLPFRRSTLLMKSMLIKIWDSGEIKREPMPKYISLKTGLILLSIGFSKPIFEKVLADTPSSNIPIDLGTKILPMCNFVSGWAAGVVSLLVSYPIDTVRVVQQVTNTGAVKCIRHIYKEHKFAGFYRGMIVPFLCTGVVKSVSFGTNGWTMRLIQSYRGTDDINIRYCCDANNNMNQLNWHFDMFVAGATGGFFATAISAPFEVVKLLLQASSTQNATYSFSCLIVSIKYEYFRYIAKTLEND</sequence>
<dbReference type="OrthoDB" id="193856at2759"/>
<dbReference type="Pfam" id="PF00153">
    <property type="entry name" value="Mito_carr"/>
    <property type="match status" value="2"/>
</dbReference>
<name>A0A5E4N5T7_9HEMI</name>
<dbReference type="PANTHER" id="PTHR45624:SF1">
    <property type="entry name" value="SD08189P"/>
    <property type="match status" value="1"/>
</dbReference>
<gene>
    <name evidence="11" type="ORF">CINCED_3A018413</name>
</gene>
<dbReference type="EMBL" id="CABPRJ010001477">
    <property type="protein sequence ID" value="VVC38516.1"/>
    <property type="molecule type" value="Genomic_DNA"/>
</dbReference>
<dbReference type="InterPro" id="IPR050567">
    <property type="entry name" value="Mitochondrial_Carrier"/>
</dbReference>
<reference evidence="11 12" key="1">
    <citation type="submission" date="2019-08" db="EMBL/GenBank/DDBJ databases">
        <authorList>
            <person name="Alioto T."/>
            <person name="Alioto T."/>
            <person name="Gomez Garrido J."/>
        </authorList>
    </citation>
    <scope>NUCLEOTIDE SEQUENCE [LARGE SCALE GENOMIC DNA]</scope>
</reference>
<dbReference type="GO" id="GO:0005289">
    <property type="term" value="F:high-affinity L-arginine transmembrane transporter activity"/>
    <property type="evidence" value="ECO:0007669"/>
    <property type="project" value="TreeGrafter"/>
</dbReference>
<evidence type="ECO:0000256" key="6">
    <source>
        <dbReference type="ARBA" id="ARBA00022989"/>
    </source>
</evidence>
<accession>A0A5E4N5T7</accession>
<evidence type="ECO:0000256" key="3">
    <source>
        <dbReference type="ARBA" id="ARBA00022448"/>
    </source>
</evidence>
<protein>
    <submittedName>
        <fullName evidence="11">Mitochondrial carrier domain,Mitochondrial substrate/solute carrier</fullName>
    </submittedName>
</protein>
<evidence type="ECO:0000256" key="5">
    <source>
        <dbReference type="ARBA" id="ARBA00022737"/>
    </source>
</evidence>
<keyword evidence="5" id="KW-0677">Repeat</keyword>
<evidence type="ECO:0000313" key="12">
    <source>
        <dbReference type="Proteomes" id="UP000325440"/>
    </source>
</evidence>
<keyword evidence="8 9" id="KW-0472">Membrane</keyword>
<dbReference type="PROSITE" id="PS50920">
    <property type="entry name" value="SOLCAR"/>
    <property type="match status" value="1"/>
</dbReference>
<keyword evidence="3 10" id="KW-0813">Transport</keyword>
<evidence type="ECO:0000256" key="10">
    <source>
        <dbReference type="RuleBase" id="RU000488"/>
    </source>
</evidence>
<evidence type="ECO:0000256" key="8">
    <source>
        <dbReference type="ARBA" id="ARBA00023136"/>
    </source>
</evidence>
<keyword evidence="12" id="KW-1185">Reference proteome</keyword>